<dbReference type="Proteomes" id="UP000887566">
    <property type="component" value="Unplaced"/>
</dbReference>
<dbReference type="Pfam" id="PF00059">
    <property type="entry name" value="Lectin_C"/>
    <property type="match status" value="1"/>
</dbReference>
<feature type="domain" description="C-type lectin" evidence="3">
    <location>
        <begin position="38"/>
        <end position="172"/>
    </location>
</feature>
<dbReference type="PANTHER" id="PTHR22803">
    <property type="entry name" value="MANNOSE, PHOSPHOLIPASE, LECTIN RECEPTOR RELATED"/>
    <property type="match status" value="1"/>
</dbReference>
<reference evidence="5" key="1">
    <citation type="submission" date="2022-11" db="UniProtKB">
        <authorList>
            <consortium name="WormBaseParasite"/>
        </authorList>
    </citation>
    <scope>IDENTIFICATION</scope>
</reference>
<evidence type="ECO:0000313" key="4">
    <source>
        <dbReference type="Proteomes" id="UP000887566"/>
    </source>
</evidence>
<proteinExistence type="predicted"/>
<dbReference type="AlphaFoldDB" id="A0A914WYA5"/>
<dbReference type="InterPro" id="IPR001304">
    <property type="entry name" value="C-type_lectin-like"/>
</dbReference>
<dbReference type="PROSITE" id="PS50041">
    <property type="entry name" value="C_TYPE_LECTIN_2"/>
    <property type="match status" value="1"/>
</dbReference>
<accession>A0A914WYA5</accession>
<keyword evidence="1" id="KW-1015">Disulfide bond</keyword>
<keyword evidence="4" id="KW-1185">Reference proteome</keyword>
<evidence type="ECO:0000313" key="5">
    <source>
        <dbReference type="WBParaSite" id="PSAMB.scaffold588size46459.g7182.t1"/>
    </source>
</evidence>
<dbReference type="WBParaSite" id="PSAMB.scaffold588size46459.g7182.t1">
    <property type="protein sequence ID" value="PSAMB.scaffold588size46459.g7182.t1"/>
    <property type="gene ID" value="PSAMB.scaffold588size46459.g7182"/>
</dbReference>
<feature type="chain" id="PRO_5037915991" evidence="2">
    <location>
        <begin position="21"/>
        <end position="184"/>
    </location>
</feature>
<keyword evidence="2" id="KW-0732">Signal</keyword>
<evidence type="ECO:0000256" key="1">
    <source>
        <dbReference type="ARBA" id="ARBA00023157"/>
    </source>
</evidence>
<dbReference type="PROSITE" id="PS00615">
    <property type="entry name" value="C_TYPE_LECTIN_1"/>
    <property type="match status" value="1"/>
</dbReference>
<dbReference type="CDD" id="cd00037">
    <property type="entry name" value="CLECT"/>
    <property type="match status" value="1"/>
</dbReference>
<dbReference type="InterPro" id="IPR016186">
    <property type="entry name" value="C-type_lectin-like/link_sf"/>
</dbReference>
<evidence type="ECO:0000259" key="3">
    <source>
        <dbReference type="PROSITE" id="PS50041"/>
    </source>
</evidence>
<organism evidence="4 5">
    <name type="scientific">Plectus sambesii</name>
    <dbReference type="NCBI Taxonomy" id="2011161"/>
    <lineage>
        <taxon>Eukaryota</taxon>
        <taxon>Metazoa</taxon>
        <taxon>Ecdysozoa</taxon>
        <taxon>Nematoda</taxon>
        <taxon>Chromadorea</taxon>
        <taxon>Plectida</taxon>
        <taxon>Plectina</taxon>
        <taxon>Plectoidea</taxon>
        <taxon>Plectidae</taxon>
        <taxon>Plectus</taxon>
    </lineage>
</organism>
<feature type="signal peptide" evidence="2">
    <location>
        <begin position="1"/>
        <end position="20"/>
    </location>
</feature>
<dbReference type="SMART" id="SM00034">
    <property type="entry name" value="CLECT"/>
    <property type="match status" value="1"/>
</dbReference>
<dbReference type="InterPro" id="IPR050111">
    <property type="entry name" value="C-type_lectin/snaclec_domain"/>
</dbReference>
<protein>
    <submittedName>
        <fullName evidence="5">C-type lectin domain-containing protein</fullName>
    </submittedName>
</protein>
<name>A0A914WYA5_9BILA</name>
<sequence>MISYFTHFFVIYFVVSSTDAIETSLPNCCPSGWSMIPKGTKCLYFSSKQLSWFDAARYCKKFDAQLASVHSDRESETIKRLTPNELLNTGIWLGGVTTNPAYGAKQDWYWFDLTPFNYDNFGNDEPSNSKTSCTDRGLPDTSQSCLQIMNIRNFGMNWDDECCSEKRPFICEKRPSLYDCTGGK</sequence>
<dbReference type="InterPro" id="IPR018378">
    <property type="entry name" value="C-type_lectin_CS"/>
</dbReference>
<evidence type="ECO:0000256" key="2">
    <source>
        <dbReference type="SAM" id="SignalP"/>
    </source>
</evidence>
<dbReference type="Gene3D" id="3.10.100.10">
    <property type="entry name" value="Mannose-Binding Protein A, subunit A"/>
    <property type="match status" value="1"/>
</dbReference>
<dbReference type="SUPFAM" id="SSF56436">
    <property type="entry name" value="C-type lectin-like"/>
    <property type="match status" value="1"/>
</dbReference>
<dbReference type="InterPro" id="IPR016187">
    <property type="entry name" value="CTDL_fold"/>
</dbReference>